<dbReference type="EMBL" id="MPUH01000456">
    <property type="protein sequence ID" value="OMJ79739.1"/>
    <property type="molecule type" value="Genomic_DNA"/>
</dbReference>
<sequence>MSSRSTSPRPNYQSDQRFQRNFDSGNRSPRPYDNYSQSNFNRRYENPHNANGYQNGNPRFNRNDSSSRFGKNNYYKTNESQRKIRIDFPEYILCEYGFLDSPQRGPKPNNFYRLMNPNLGKNDIDEVLATVAANK</sequence>
<feature type="region of interest" description="Disordered" evidence="1">
    <location>
        <begin position="1"/>
        <end position="76"/>
    </location>
</feature>
<keyword evidence="3" id="KW-1185">Reference proteome</keyword>
<accession>A0A1R2BSD9</accession>
<organism evidence="2 3">
    <name type="scientific">Stentor coeruleus</name>
    <dbReference type="NCBI Taxonomy" id="5963"/>
    <lineage>
        <taxon>Eukaryota</taxon>
        <taxon>Sar</taxon>
        <taxon>Alveolata</taxon>
        <taxon>Ciliophora</taxon>
        <taxon>Postciliodesmatophora</taxon>
        <taxon>Heterotrichea</taxon>
        <taxon>Heterotrichida</taxon>
        <taxon>Stentoridae</taxon>
        <taxon>Stentor</taxon>
    </lineage>
</organism>
<dbReference type="AlphaFoldDB" id="A0A1R2BSD9"/>
<gene>
    <name evidence="2" type="ORF">SteCoe_20168</name>
</gene>
<dbReference type="Proteomes" id="UP000187209">
    <property type="component" value="Unassembled WGS sequence"/>
</dbReference>
<feature type="compositionally biased region" description="Polar residues" evidence="1">
    <location>
        <begin position="1"/>
        <end position="27"/>
    </location>
</feature>
<evidence type="ECO:0000256" key="1">
    <source>
        <dbReference type="SAM" id="MobiDB-lite"/>
    </source>
</evidence>
<feature type="compositionally biased region" description="Polar residues" evidence="1">
    <location>
        <begin position="48"/>
        <end position="76"/>
    </location>
</feature>
<reference evidence="2 3" key="1">
    <citation type="submission" date="2016-11" db="EMBL/GenBank/DDBJ databases">
        <title>The macronuclear genome of Stentor coeruleus: a giant cell with tiny introns.</title>
        <authorList>
            <person name="Slabodnick M."/>
            <person name="Ruby J.G."/>
            <person name="Reiff S.B."/>
            <person name="Swart E.C."/>
            <person name="Gosai S."/>
            <person name="Prabakaran S."/>
            <person name="Witkowska E."/>
            <person name="Larue G.E."/>
            <person name="Fisher S."/>
            <person name="Freeman R.M."/>
            <person name="Gunawardena J."/>
            <person name="Chu W."/>
            <person name="Stover N.A."/>
            <person name="Gregory B.D."/>
            <person name="Nowacki M."/>
            <person name="Derisi J."/>
            <person name="Roy S.W."/>
            <person name="Marshall W.F."/>
            <person name="Sood P."/>
        </authorList>
    </citation>
    <scope>NUCLEOTIDE SEQUENCE [LARGE SCALE GENOMIC DNA]</scope>
    <source>
        <strain evidence="2">WM001</strain>
    </source>
</reference>
<evidence type="ECO:0000313" key="3">
    <source>
        <dbReference type="Proteomes" id="UP000187209"/>
    </source>
</evidence>
<protein>
    <submittedName>
        <fullName evidence="2">Uncharacterized protein</fullName>
    </submittedName>
</protein>
<proteinExistence type="predicted"/>
<comment type="caution">
    <text evidence="2">The sequence shown here is derived from an EMBL/GenBank/DDBJ whole genome shotgun (WGS) entry which is preliminary data.</text>
</comment>
<evidence type="ECO:0000313" key="2">
    <source>
        <dbReference type="EMBL" id="OMJ79739.1"/>
    </source>
</evidence>
<name>A0A1R2BSD9_9CILI</name>